<comment type="caution">
    <text evidence="9">The sequence shown here is derived from an EMBL/GenBank/DDBJ whole genome shotgun (WGS) entry which is preliminary data.</text>
</comment>
<dbReference type="Gene3D" id="2.102.10.10">
    <property type="entry name" value="Rieske [2Fe-2S] iron-sulphur domain"/>
    <property type="match status" value="1"/>
</dbReference>
<evidence type="ECO:0000256" key="6">
    <source>
        <dbReference type="ARBA" id="ARBA00023014"/>
    </source>
</evidence>
<name>A0ABU1Y4U0_9FLAO</name>
<keyword evidence="10" id="KW-1185">Reference proteome</keyword>
<dbReference type="SUPFAM" id="SSF50022">
    <property type="entry name" value="ISP domain"/>
    <property type="match status" value="1"/>
</dbReference>
<dbReference type="PANTHER" id="PTHR43809">
    <property type="entry name" value="NITRITE REDUCTASE (NADH) LARGE SUBUNIT"/>
    <property type="match status" value="1"/>
</dbReference>
<dbReference type="InterPro" id="IPR052034">
    <property type="entry name" value="NasD-like"/>
</dbReference>
<protein>
    <submittedName>
        <fullName evidence="9">Nitrite reductase (NADH) small subunit</fullName>
        <ecNumber evidence="9">1.7.1.15</ecNumber>
    </submittedName>
</protein>
<evidence type="ECO:0000313" key="10">
    <source>
        <dbReference type="Proteomes" id="UP001269081"/>
    </source>
</evidence>
<keyword evidence="3" id="KW-0479">Metal-binding</keyword>
<feature type="domain" description="Rieske" evidence="8">
    <location>
        <begin position="36"/>
        <end position="137"/>
    </location>
</feature>
<evidence type="ECO:0000313" key="9">
    <source>
        <dbReference type="EMBL" id="MDR7209247.1"/>
    </source>
</evidence>
<dbReference type="Pfam" id="PF13806">
    <property type="entry name" value="Rieske_2"/>
    <property type="match status" value="1"/>
</dbReference>
<keyword evidence="4 9" id="KW-0560">Oxidoreductase</keyword>
<gene>
    <name evidence="9" type="ORF">J2W48_001180</name>
</gene>
<dbReference type="InterPro" id="IPR012748">
    <property type="entry name" value="Rieske-like_NirD"/>
</dbReference>
<evidence type="ECO:0000256" key="3">
    <source>
        <dbReference type="ARBA" id="ARBA00022723"/>
    </source>
</evidence>
<dbReference type="EC" id="1.7.1.15" evidence="9"/>
<dbReference type="PROSITE" id="PS51296">
    <property type="entry name" value="RIESKE"/>
    <property type="match status" value="1"/>
</dbReference>
<keyword evidence="2" id="KW-0001">2Fe-2S</keyword>
<evidence type="ECO:0000256" key="1">
    <source>
        <dbReference type="ARBA" id="ARBA00022617"/>
    </source>
</evidence>
<evidence type="ECO:0000256" key="2">
    <source>
        <dbReference type="ARBA" id="ARBA00022714"/>
    </source>
</evidence>
<evidence type="ECO:0000256" key="7">
    <source>
        <dbReference type="ARBA" id="ARBA00023063"/>
    </source>
</evidence>
<keyword evidence="5" id="KW-0408">Iron</keyword>
<dbReference type="Proteomes" id="UP001269081">
    <property type="component" value="Unassembled WGS sequence"/>
</dbReference>
<dbReference type="EMBL" id="JAVDWQ010000003">
    <property type="protein sequence ID" value="MDR7209247.1"/>
    <property type="molecule type" value="Genomic_DNA"/>
</dbReference>
<evidence type="ECO:0000256" key="4">
    <source>
        <dbReference type="ARBA" id="ARBA00023002"/>
    </source>
</evidence>
<dbReference type="NCBIfam" id="TIGR02378">
    <property type="entry name" value="nirD_assim_sml"/>
    <property type="match status" value="1"/>
</dbReference>
<keyword evidence="7" id="KW-0534">Nitrate assimilation</keyword>
<dbReference type="GO" id="GO:0106316">
    <property type="term" value="F:nitrite reductase (NADH) activity"/>
    <property type="evidence" value="ECO:0007669"/>
    <property type="project" value="UniProtKB-EC"/>
</dbReference>
<proteinExistence type="predicted"/>
<evidence type="ECO:0000256" key="5">
    <source>
        <dbReference type="ARBA" id="ARBA00023004"/>
    </source>
</evidence>
<dbReference type="PANTHER" id="PTHR43809:SF1">
    <property type="entry name" value="NITRITE REDUCTASE (NADH) LARGE SUBUNIT"/>
    <property type="match status" value="1"/>
</dbReference>
<accession>A0ABU1Y4U0</accession>
<reference evidence="9 10" key="1">
    <citation type="submission" date="2023-07" db="EMBL/GenBank/DDBJ databases">
        <title>Sorghum-associated microbial communities from plants grown in Nebraska, USA.</title>
        <authorList>
            <person name="Schachtman D."/>
        </authorList>
    </citation>
    <scope>NUCLEOTIDE SEQUENCE [LARGE SCALE GENOMIC DNA]</scope>
    <source>
        <strain evidence="9 10">4129</strain>
    </source>
</reference>
<dbReference type="InterPro" id="IPR017941">
    <property type="entry name" value="Rieske_2Fe-2S"/>
</dbReference>
<keyword evidence="6" id="KW-0411">Iron-sulfur</keyword>
<organism evidence="9 10">
    <name type="scientific">Flavobacterium piscis</name>
    <dbReference type="NCBI Taxonomy" id="1114874"/>
    <lineage>
        <taxon>Bacteria</taxon>
        <taxon>Pseudomonadati</taxon>
        <taxon>Bacteroidota</taxon>
        <taxon>Flavobacteriia</taxon>
        <taxon>Flavobacteriales</taxon>
        <taxon>Flavobacteriaceae</taxon>
        <taxon>Flavobacterium</taxon>
    </lineage>
</organism>
<evidence type="ECO:0000259" key="8">
    <source>
        <dbReference type="PROSITE" id="PS51296"/>
    </source>
</evidence>
<dbReference type="InterPro" id="IPR036922">
    <property type="entry name" value="Rieske_2Fe-2S_sf"/>
</dbReference>
<keyword evidence="1" id="KW-0349">Heme</keyword>
<sequence>MIVKGGIRTQIKKYNPMEEILNQYETVHSSEAKIWFKAGNVSDFPTNRGGCIKYKNKQIAVFNFARRNEWYACQNACPHKMEMVLSRGMTGSADDIPKIACPMHKKTFSLVDGSNLNGDDLKIATYPVKIVEDEVFVGFLD</sequence>
<dbReference type="CDD" id="cd03529">
    <property type="entry name" value="Rieske_NirD"/>
    <property type="match status" value="1"/>
</dbReference>